<dbReference type="Gene3D" id="3.10.10.10">
    <property type="entry name" value="HIV Type 1 Reverse Transcriptase, subunit A, domain 1"/>
    <property type="match status" value="1"/>
</dbReference>
<keyword evidence="2" id="KW-0808">Transferase</keyword>
<name>A0A225W7V6_9STRA</name>
<evidence type="ECO:0000313" key="2">
    <source>
        <dbReference type="EMBL" id="OWZ12930.1"/>
    </source>
</evidence>
<comment type="caution">
    <text evidence="2">The sequence shown here is derived from an EMBL/GenBank/DDBJ whole genome shotgun (WGS) entry which is preliminary data.</text>
</comment>
<dbReference type="PANTHER" id="PTHR33064:SF37">
    <property type="entry name" value="RIBONUCLEASE H"/>
    <property type="match status" value="1"/>
</dbReference>
<dbReference type="SUPFAM" id="SSF56672">
    <property type="entry name" value="DNA/RNA polymerases"/>
    <property type="match status" value="1"/>
</dbReference>
<sequence length="265" mass="30199">MVAMDGESLDAEPAVYYHQGRDFVLLDMIKTQVVYLPDLSDLRPEANIDEAIVGEPGESDPEEEESLRKRTSSPGPGVVCDLEVREAKKHYYEVSEDPRRFIVQSVQVTQVPSRDRLIEYSHSEWTSAIVLVMKRNDTDARLCIDNRLVNELIKLMNYSLPLIDELMSNFAATIGFAVPKTARSQLIRLHGHFQWKRILIGLKNAPLIYQQLLNSSLWGFVRLPPEEDRLVDPEVLEFLVISPETRTPRYPRARSPGGGGFQDQH</sequence>
<organism evidence="2 3">
    <name type="scientific">Phytophthora megakarya</name>
    <dbReference type="NCBI Taxonomy" id="4795"/>
    <lineage>
        <taxon>Eukaryota</taxon>
        <taxon>Sar</taxon>
        <taxon>Stramenopiles</taxon>
        <taxon>Oomycota</taxon>
        <taxon>Peronosporomycetes</taxon>
        <taxon>Peronosporales</taxon>
        <taxon>Peronosporaceae</taxon>
        <taxon>Phytophthora</taxon>
    </lineage>
</organism>
<evidence type="ECO:0000313" key="3">
    <source>
        <dbReference type="Proteomes" id="UP000198211"/>
    </source>
</evidence>
<dbReference type="AlphaFoldDB" id="A0A225W7V6"/>
<keyword evidence="2" id="KW-0548">Nucleotidyltransferase</keyword>
<dbReference type="Proteomes" id="UP000198211">
    <property type="component" value="Unassembled WGS sequence"/>
</dbReference>
<keyword evidence="2" id="KW-0695">RNA-directed DNA polymerase</keyword>
<dbReference type="GO" id="GO:0003964">
    <property type="term" value="F:RNA-directed DNA polymerase activity"/>
    <property type="evidence" value="ECO:0007669"/>
    <property type="project" value="UniProtKB-KW"/>
</dbReference>
<dbReference type="InterPro" id="IPR043502">
    <property type="entry name" value="DNA/RNA_pol_sf"/>
</dbReference>
<dbReference type="InterPro" id="IPR051320">
    <property type="entry name" value="Viral_Replic_Matur_Polypro"/>
</dbReference>
<proteinExistence type="predicted"/>
<dbReference type="EMBL" id="NBNE01001716">
    <property type="protein sequence ID" value="OWZ12930.1"/>
    <property type="molecule type" value="Genomic_DNA"/>
</dbReference>
<keyword evidence="3" id="KW-1185">Reference proteome</keyword>
<accession>A0A225W7V6</accession>
<reference evidence="3" key="1">
    <citation type="submission" date="2017-03" db="EMBL/GenBank/DDBJ databases">
        <title>Phytopthora megakarya and P. palmivora, two closely related causual agents of cacao black pod achieved similar genome size and gene model numbers by different mechanisms.</title>
        <authorList>
            <person name="Ali S."/>
            <person name="Shao J."/>
            <person name="Larry D.J."/>
            <person name="Kronmiller B."/>
            <person name="Shen D."/>
            <person name="Strem M.D."/>
            <person name="Melnick R.L."/>
            <person name="Guiltinan M.J."/>
            <person name="Tyler B.M."/>
            <person name="Meinhardt L.W."/>
            <person name="Bailey B.A."/>
        </authorList>
    </citation>
    <scope>NUCLEOTIDE SEQUENCE [LARGE SCALE GENOMIC DNA]</scope>
    <source>
        <strain evidence="3">zdho120</strain>
    </source>
</reference>
<gene>
    <name evidence="2" type="ORF">PHMEG_00013827</name>
</gene>
<evidence type="ECO:0000256" key="1">
    <source>
        <dbReference type="SAM" id="MobiDB-lite"/>
    </source>
</evidence>
<dbReference type="PANTHER" id="PTHR33064">
    <property type="entry name" value="POL PROTEIN"/>
    <property type="match status" value="1"/>
</dbReference>
<feature type="region of interest" description="Disordered" evidence="1">
    <location>
        <begin position="49"/>
        <end position="75"/>
    </location>
</feature>
<protein>
    <submittedName>
        <fullName evidence="2">Reverse transcriptase</fullName>
    </submittedName>
</protein>